<dbReference type="Proteomes" id="UP000238836">
    <property type="component" value="Unassembled WGS sequence"/>
</dbReference>
<keyword evidence="3" id="KW-1185">Reference proteome</keyword>
<protein>
    <submittedName>
        <fullName evidence="2">Uncharacterized protein</fullName>
    </submittedName>
</protein>
<keyword evidence="1" id="KW-0812">Transmembrane</keyword>
<evidence type="ECO:0000313" key="2">
    <source>
        <dbReference type="EMBL" id="PRZ17337.1"/>
    </source>
</evidence>
<accession>A0ABX5ETN7</accession>
<keyword evidence="1" id="KW-0472">Membrane</keyword>
<gene>
    <name evidence="2" type="ORF">CLV36_101441</name>
</gene>
<proteinExistence type="predicted"/>
<evidence type="ECO:0000313" key="3">
    <source>
        <dbReference type="Proteomes" id="UP000238836"/>
    </source>
</evidence>
<name>A0ABX5ETN7_9BACL</name>
<feature type="transmembrane region" description="Helical" evidence="1">
    <location>
        <begin position="6"/>
        <end position="28"/>
    </location>
</feature>
<keyword evidence="1" id="KW-1133">Transmembrane helix</keyword>
<evidence type="ECO:0000256" key="1">
    <source>
        <dbReference type="SAM" id="Phobius"/>
    </source>
</evidence>
<organism evidence="2 3">
    <name type="scientific">Laceyella sediminis</name>
    <dbReference type="NCBI Taxonomy" id="573074"/>
    <lineage>
        <taxon>Bacteria</taxon>
        <taxon>Bacillati</taxon>
        <taxon>Bacillota</taxon>
        <taxon>Bacilli</taxon>
        <taxon>Bacillales</taxon>
        <taxon>Thermoactinomycetaceae</taxon>
        <taxon>Laceyella</taxon>
    </lineage>
</organism>
<comment type="caution">
    <text evidence="2">The sequence shown here is derived from an EMBL/GenBank/DDBJ whole genome shotgun (WGS) entry which is preliminary data.</text>
</comment>
<sequence>MGNDGLKGNAFLASAFAIKVMGTGIAFIF</sequence>
<reference evidence="2 3" key="1">
    <citation type="submission" date="2018-03" db="EMBL/GenBank/DDBJ databases">
        <title>Genomic Encyclopedia of Archaeal and Bacterial Type Strains, Phase II (KMG-II): from individual species to whole genera.</title>
        <authorList>
            <person name="Goeker M."/>
        </authorList>
    </citation>
    <scope>NUCLEOTIDE SEQUENCE [LARGE SCALE GENOMIC DNA]</scope>
    <source>
        <strain evidence="2 3">RHA1</strain>
    </source>
</reference>
<dbReference type="EMBL" id="PVTZ01000001">
    <property type="protein sequence ID" value="PRZ17337.1"/>
    <property type="molecule type" value="Genomic_DNA"/>
</dbReference>